<gene>
    <name evidence="6" type="ORF">PLXY2_LOCUS9626</name>
</gene>
<comment type="caution">
    <text evidence="6">The sequence shown here is derived from an EMBL/GenBank/DDBJ whole genome shotgun (WGS) entry which is preliminary data.</text>
</comment>
<keyword evidence="2" id="KW-0297">G-protein coupled receptor</keyword>
<dbReference type="GO" id="GO:0008188">
    <property type="term" value="F:neuropeptide receptor activity"/>
    <property type="evidence" value="ECO:0007669"/>
    <property type="project" value="TreeGrafter"/>
</dbReference>
<evidence type="ECO:0000256" key="3">
    <source>
        <dbReference type="ARBA" id="ARBA00023170"/>
    </source>
</evidence>
<keyword evidence="3" id="KW-0675">Receptor</keyword>
<organism evidence="6 7">
    <name type="scientific">Plutella xylostella</name>
    <name type="common">Diamondback moth</name>
    <name type="synonym">Plutella maculipennis</name>
    <dbReference type="NCBI Taxonomy" id="51655"/>
    <lineage>
        <taxon>Eukaryota</taxon>
        <taxon>Metazoa</taxon>
        <taxon>Ecdysozoa</taxon>
        <taxon>Arthropoda</taxon>
        <taxon>Hexapoda</taxon>
        <taxon>Insecta</taxon>
        <taxon>Pterygota</taxon>
        <taxon>Neoptera</taxon>
        <taxon>Endopterygota</taxon>
        <taxon>Lepidoptera</taxon>
        <taxon>Glossata</taxon>
        <taxon>Ditrysia</taxon>
        <taxon>Yponomeutoidea</taxon>
        <taxon>Plutellidae</taxon>
        <taxon>Plutella</taxon>
    </lineage>
</organism>
<keyword evidence="4" id="KW-0807">Transducer</keyword>
<dbReference type="EMBL" id="CAJHNJ030000038">
    <property type="protein sequence ID" value="CAG9129641.1"/>
    <property type="molecule type" value="Genomic_DNA"/>
</dbReference>
<evidence type="ECO:0000256" key="5">
    <source>
        <dbReference type="SAM" id="MobiDB-lite"/>
    </source>
</evidence>
<dbReference type="AlphaFoldDB" id="A0A8S4FPV9"/>
<protein>
    <submittedName>
        <fullName evidence="6">(diamondback moth) hypothetical protein</fullName>
    </submittedName>
</protein>
<dbReference type="Gene3D" id="1.20.1070.10">
    <property type="entry name" value="Rhodopsin 7-helix transmembrane proteins"/>
    <property type="match status" value="1"/>
</dbReference>
<name>A0A8S4FPV9_PLUXY</name>
<comment type="subcellular location">
    <subcellularLocation>
        <location evidence="1">Membrane</location>
        <topology evidence="1">Multi-pass membrane protein</topology>
    </subcellularLocation>
</comment>
<keyword evidence="7" id="KW-1185">Reference proteome</keyword>
<dbReference type="Proteomes" id="UP000653454">
    <property type="component" value="Unassembled WGS sequence"/>
</dbReference>
<proteinExistence type="predicted"/>
<accession>A0A8S4FPV9</accession>
<dbReference type="PANTHER" id="PTHR45695">
    <property type="entry name" value="LEUCOKININ RECEPTOR-RELATED"/>
    <property type="match status" value="1"/>
</dbReference>
<sequence>MPTLDSPLQTLNMTREWSGLRAIMKPQRPSAQDDYNGWWHALRIVGFCMSFLNSCVNPIALYCTSGIFRKHFNRYLLCRGAPSHGPRGSVSLSTSRRLNSSRKTNVSMVHRT</sequence>
<dbReference type="PANTHER" id="PTHR45695:SF26">
    <property type="entry name" value="NEUROPEPTIDE CCHAMIDE-1 RECEPTOR"/>
    <property type="match status" value="1"/>
</dbReference>
<reference evidence="6" key="1">
    <citation type="submission" date="2020-11" db="EMBL/GenBank/DDBJ databases">
        <authorList>
            <person name="Whiteford S."/>
        </authorList>
    </citation>
    <scope>NUCLEOTIDE SEQUENCE</scope>
</reference>
<feature type="region of interest" description="Disordered" evidence="5">
    <location>
        <begin position="82"/>
        <end position="112"/>
    </location>
</feature>
<evidence type="ECO:0000256" key="2">
    <source>
        <dbReference type="ARBA" id="ARBA00023040"/>
    </source>
</evidence>
<evidence type="ECO:0000313" key="6">
    <source>
        <dbReference type="EMBL" id="CAG9129641.1"/>
    </source>
</evidence>
<dbReference type="SUPFAM" id="SSF81321">
    <property type="entry name" value="Family A G protein-coupled receptor-like"/>
    <property type="match status" value="1"/>
</dbReference>
<evidence type="ECO:0000256" key="1">
    <source>
        <dbReference type="ARBA" id="ARBA00004141"/>
    </source>
</evidence>
<feature type="compositionally biased region" description="Low complexity" evidence="5">
    <location>
        <begin position="89"/>
        <end position="105"/>
    </location>
</feature>
<evidence type="ECO:0000256" key="4">
    <source>
        <dbReference type="ARBA" id="ARBA00023224"/>
    </source>
</evidence>
<dbReference type="GO" id="GO:0005886">
    <property type="term" value="C:plasma membrane"/>
    <property type="evidence" value="ECO:0007669"/>
    <property type="project" value="TreeGrafter"/>
</dbReference>
<evidence type="ECO:0000313" key="7">
    <source>
        <dbReference type="Proteomes" id="UP000653454"/>
    </source>
</evidence>